<accession>A0A7M7J0V0</accession>
<name>A0A7M7J0V0_NASVI</name>
<evidence type="ECO:0000256" key="3">
    <source>
        <dbReference type="ARBA" id="ARBA00009466"/>
    </source>
</evidence>
<dbReference type="GO" id="GO:0005643">
    <property type="term" value="C:nuclear pore"/>
    <property type="evidence" value="ECO:0007669"/>
    <property type="project" value="TreeGrafter"/>
</dbReference>
<dbReference type="GeneID" id="100116184"/>
<dbReference type="InterPro" id="IPR011989">
    <property type="entry name" value="ARM-like"/>
</dbReference>
<keyword evidence="6" id="KW-0653">Protein transport</keyword>
<evidence type="ECO:0000256" key="6">
    <source>
        <dbReference type="ARBA" id="ARBA00022927"/>
    </source>
</evidence>
<dbReference type="GO" id="GO:0005737">
    <property type="term" value="C:cytoplasm"/>
    <property type="evidence" value="ECO:0007669"/>
    <property type="project" value="UniProtKB-SubCell"/>
</dbReference>
<dbReference type="EnsemblMetazoa" id="XM_016988329">
    <property type="protein sequence ID" value="XP_016843818"/>
    <property type="gene ID" value="LOC100116184"/>
</dbReference>
<evidence type="ECO:0000313" key="9">
    <source>
        <dbReference type="EnsemblMetazoa" id="XP_016843818"/>
    </source>
</evidence>
<keyword evidence="5" id="KW-0963">Cytoplasm</keyword>
<sequence length="1129" mass="128585">MADQVLRELEAAAQVILAPPNLVNAEQRQSAEAVFLNFRKTKSPYQLCREILETTTLDYVLFESAGVIKTALIREWPTLQPSDIASLRQYLLHYIISKPTLAPFVRERILQVIAIIIKRGSVEDLGAQRKEILNEVEGLIMNGDLPRQLLGCSIISAMMQEYATTIKSSDVGLAWEIHFKAKKQFEVTSLKRIFKFCVQALGELTKADIPESILPLIKHLLSICESVLMWGFIYVNLPKRLIGVFESVYESDNSPTLRLTTAWRDVILESSVIELFFTLYWKVRSNPQLAHHARNCLVQLASLNGVIMASDEVKMQYLKTYMQNFLKLLSNIEIIDQEAIGIANIFKKLILFFGSDILALQDNAEDMLRQFMEQMTRLTCMFAEGASQEESMCVDDCMYMEAFESMLETWVSGIVDKPIFPNEFYKQSSVQIFNTYLQCHLSPPDGTRGAGGKELNNEEIDATEEDDRSKFKEQLQTIGHFGRQVLNHTLPLLSRLLEDRTNKLKEQLNRLVGQPDSLNISGLTSVESLYEDLHWLVLIAGHVLCMESDGETPLVPADIMRYSLEQSQQGQMDLNVTLQLLASPQSNIADVNGAEQSADHVIRLIAAVFRLSEVAKVAISYNAAQHLSPELCSTIIWFLHRWSLSYLMPDQGLYACLSSTLMQAFGENTPGSQWTLNFLVEKIECNLNAFKGEPSLIKETMKLLLVLVNTDVKAMCLVKSERFGNLVELATKPDLPQEAKRGLMGSIVRVGHVFTDSERTQQYFLQILQPLQNRFKDIICNAEFPRNYHQEEVRVQIMDILESCVGIAQRVTMQTIMPIYNYLGSILAELPRLLTLYHNYQQVVQLIIELFSECAKSVLFFMDKPEGLIEIYMHVLQAYADCNRNRLTSDTTAEEDAFQDILLLMQMLTNLMSSSFFPMLSNDPQCPQGHIQVCLFGINIVMPMMTIDLLKFPSLCLQYFKMITYICEFYPERVLDLPADKLQQLLISVELGLFSFGHEVTIHCCDTLQVLAKHTYTEIEKGRPRNQIMAPFINILMNLIITHQINADLISKTSVPLYYLICCYQEQYQQLVQTLISEQADAATAQRLAAAFNELTANVDLNTQRVNRLRFRDNFDKFIVNVQGFLMVK</sequence>
<dbReference type="SUPFAM" id="SSF48371">
    <property type="entry name" value="ARM repeat"/>
    <property type="match status" value="1"/>
</dbReference>
<dbReference type="OrthoDB" id="5548448at2759"/>
<keyword evidence="7" id="KW-0539">Nucleus</keyword>
<evidence type="ECO:0000256" key="1">
    <source>
        <dbReference type="ARBA" id="ARBA00004123"/>
    </source>
</evidence>
<dbReference type="InterPro" id="IPR044189">
    <property type="entry name" value="XPO4/7-like"/>
</dbReference>
<comment type="subcellular location">
    <subcellularLocation>
        <location evidence="2">Cytoplasm</location>
    </subcellularLocation>
    <subcellularLocation>
        <location evidence="1">Nucleus</location>
    </subcellularLocation>
</comment>
<dbReference type="RefSeq" id="XP_016843818.1">
    <property type="nucleotide sequence ID" value="XM_016988329.3"/>
</dbReference>
<dbReference type="KEGG" id="nvi:100116184"/>
<evidence type="ECO:0000256" key="8">
    <source>
        <dbReference type="ARBA" id="ARBA00040444"/>
    </source>
</evidence>
<dbReference type="GO" id="GO:0006611">
    <property type="term" value="P:protein export from nucleus"/>
    <property type="evidence" value="ECO:0007669"/>
    <property type="project" value="TreeGrafter"/>
</dbReference>
<keyword evidence="10" id="KW-1185">Reference proteome</keyword>
<comment type="similarity">
    <text evidence="3">Belongs to the exportin family.</text>
</comment>
<evidence type="ECO:0000256" key="5">
    <source>
        <dbReference type="ARBA" id="ARBA00022490"/>
    </source>
</evidence>
<dbReference type="Gene3D" id="1.25.10.10">
    <property type="entry name" value="Leucine-rich Repeat Variant"/>
    <property type="match status" value="2"/>
</dbReference>
<dbReference type="PANTHER" id="PTHR12596:SF1">
    <property type="entry name" value="EXPORTIN-4"/>
    <property type="match status" value="1"/>
</dbReference>
<dbReference type="PANTHER" id="PTHR12596">
    <property type="entry name" value="EXPORTIN 4,7-RELATED"/>
    <property type="match status" value="1"/>
</dbReference>
<keyword evidence="4" id="KW-0813">Transport</keyword>
<evidence type="ECO:0000313" key="10">
    <source>
        <dbReference type="Proteomes" id="UP000002358"/>
    </source>
</evidence>
<dbReference type="InParanoid" id="A0A7M7J0V0"/>
<dbReference type="AlphaFoldDB" id="A0A7M7J0V0"/>
<evidence type="ECO:0000256" key="2">
    <source>
        <dbReference type="ARBA" id="ARBA00004496"/>
    </source>
</evidence>
<dbReference type="Proteomes" id="UP000002358">
    <property type="component" value="Chromosome 1"/>
</dbReference>
<evidence type="ECO:0000256" key="7">
    <source>
        <dbReference type="ARBA" id="ARBA00023242"/>
    </source>
</evidence>
<organism evidence="9 10">
    <name type="scientific">Nasonia vitripennis</name>
    <name type="common">Parasitic wasp</name>
    <dbReference type="NCBI Taxonomy" id="7425"/>
    <lineage>
        <taxon>Eukaryota</taxon>
        <taxon>Metazoa</taxon>
        <taxon>Ecdysozoa</taxon>
        <taxon>Arthropoda</taxon>
        <taxon>Hexapoda</taxon>
        <taxon>Insecta</taxon>
        <taxon>Pterygota</taxon>
        <taxon>Neoptera</taxon>
        <taxon>Endopterygota</taxon>
        <taxon>Hymenoptera</taxon>
        <taxon>Apocrita</taxon>
        <taxon>Proctotrupomorpha</taxon>
        <taxon>Chalcidoidea</taxon>
        <taxon>Pteromalidae</taxon>
        <taxon>Pteromalinae</taxon>
        <taxon>Nasonia</taxon>
    </lineage>
</organism>
<proteinExistence type="inferred from homology"/>
<evidence type="ECO:0000256" key="4">
    <source>
        <dbReference type="ARBA" id="ARBA00022448"/>
    </source>
</evidence>
<protein>
    <recommendedName>
        <fullName evidence="8">Exportin-4</fullName>
    </recommendedName>
</protein>
<dbReference type="InterPro" id="IPR016024">
    <property type="entry name" value="ARM-type_fold"/>
</dbReference>
<dbReference type="SMR" id="A0A7M7J0V0"/>
<dbReference type="GO" id="GO:0005049">
    <property type="term" value="F:nuclear export signal receptor activity"/>
    <property type="evidence" value="ECO:0007669"/>
    <property type="project" value="InterPro"/>
</dbReference>
<reference evidence="9" key="1">
    <citation type="submission" date="2021-01" db="UniProtKB">
        <authorList>
            <consortium name="EnsemblMetazoa"/>
        </authorList>
    </citation>
    <scope>IDENTIFICATION</scope>
</reference>